<gene>
    <name evidence="8" type="ORF">G2W53_029645</name>
</gene>
<dbReference type="GO" id="GO:0008270">
    <property type="term" value="F:zinc ion binding"/>
    <property type="evidence" value="ECO:0007669"/>
    <property type="project" value="UniProtKB-UniRule"/>
</dbReference>
<dbReference type="InterPro" id="IPR006564">
    <property type="entry name" value="Znf_PMZ"/>
</dbReference>
<keyword evidence="9" id="KW-1185">Reference proteome</keyword>
<keyword evidence="2 6" id="KW-0479">Metal-binding</keyword>
<protein>
    <recommendedName>
        <fullName evidence="6">Protein FAR1-RELATED SEQUENCE</fullName>
    </recommendedName>
</protein>
<dbReference type="GO" id="GO:0006355">
    <property type="term" value="P:regulation of DNA-templated transcription"/>
    <property type="evidence" value="ECO:0007669"/>
    <property type="project" value="UniProtKB-UniRule"/>
</dbReference>
<keyword evidence="4 6" id="KW-0862">Zinc</keyword>
<feature type="domain" description="SWIM-type" evidence="7">
    <location>
        <begin position="60"/>
        <end position="113"/>
    </location>
</feature>
<evidence type="ECO:0000313" key="8">
    <source>
        <dbReference type="EMBL" id="KAF7815676.1"/>
    </source>
</evidence>
<keyword evidence="6" id="KW-0539">Nucleus</keyword>
<organism evidence="8 9">
    <name type="scientific">Senna tora</name>
    <dbReference type="NCBI Taxonomy" id="362788"/>
    <lineage>
        <taxon>Eukaryota</taxon>
        <taxon>Viridiplantae</taxon>
        <taxon>Streptophyta</taxon>
        <taxon>Embryophyta</taxon>
        <taxon>Tracheophyta</taxon>
        <taxon>Spermatophyta</taxon>
        <taxon>Magnoliopsida</taxon>
        <taxon>eudicotyledons</taxon>
        <taxon>Gunneridae</taxon>
        <taxon>Pentapetalae</taxon>
        <taxon>rosids</taxon>
        <taxon>fabids</taxon>
        <taxon>Fabales</taxon>
        <taxon>Fabaceae</taxon>
        <taxon>Caesalpinioideae</taxon>
        <taxon>Cassia clade</taxon>
        <taxon>Senna</taxon>
    </lineage>
</organism>
<comment type="similarity">
    <text evidence="1 6">Belongs to the FHY3/FAR1 family.</text>
</comment>
<evidence type="ECO:0000313" key="9">
    <source>
        <dbReference type="Proteomes" id="UP000634136"/>
    </source>
</evidence>
<dbReference type="Proteomes" id="UP000634136">
    <property type="component" value="Unassembled WGS sequence"/>
</dbReference>
<reference evidence="8" key="1">
    <citation type="submission" date="2020-09" db="EMBL/GenBank/DDBJ databases">
        <title>Genome-Enabled Discovery of Anthraquinone Biosynthesis in Senna tora.</title>
        <authorList>
            <person name="Kang S.-H."/>
            <person name="Pandey R.P."/>
            <person name="Lee C.-M."/>
            <person name="Sim J.-S."/>
            <person name="Jeong J.-T."/>
            <person name="Choi B.-S."/>
            <person name="Jung M."/>
            <person name="Ginzburg D."/>
            <person name="Zhao K."/>
            <person name="Won S.Y."/>
            <person name="Oh T.-J."/>
            <person name="Yu Y."/>
            <person name="Kim N.-H."/>
            <person name="Lee O.R."/>
            <person name="Lee T.-H."/>
            <person name="Bashyal P."/>
            <person name="Kim T.-S."/>
            <person name="Lee W.-H."/>
            <person name="Kawkins C."/>
            <person name="Kim C.-K."/>
            <person name="Kim J.S."/>
            <person name="Ahn B.O."/>
            <person name="Rhee S.Y."/>
            <person name="Sohng J.K."/>
        </authorList>
    </citation>
    <scope>NUCLEOTIDE SEQUENCE</scope>
    <source>
        <tissue evidence="8">Leaf</tissue>
    </source>
</reference>
<sequence length="286" mass="33527">MEFDWKPGMVYDRMEGVLRRLSLPMLKQLTEVYTPTYFDMFQDQFDSMWVCSFGYGHGEYTIDIVDDEMKWRVLYHPQERSISEGESISCSCMMFEFCGIVCFHILKLLHINRVKKFPNQYILKRCTADAEKVVILDVNGKIAEEDSKLRRTLRYRDLCQRFLKLAHEVSGSEDETSFILSGIDELMKEVLAIRSWKMQVTNERDDPIEPRSIGMSQPTGIKKRLVLKRKRILKRKASTSKTLEVQVKCNLRIYEEMAINLVLQDHPWNPFREQSLGDLEFGGGKL</sequence>
<evidence type="ECO:0000256" key="2">
    <source>
        <dbReference type="ARBA" id="ARBA00022723"/>
    </source>
</evidence>
<dbReference type="GO" id="GO:0005634">
    <property type="term" value="C:nucleus"/>
    <property type="evidence" value="ECO:0007669"/>
    <property type="project" value="UniProtKB-SubCell"/>
</dbReference>
<evidence type="ECO:0000256" key="6">
    <source>
        <dbReference type="RuleBase" id="RU367018"/>
    </source>
</evidence>
<keyword evidence="3 5" id="KW-0863">Zinc-finger</keyword>
<comment type="caution">
    <text evidence="8">The sequence shown here is derived from an EMBL/GenBank/DDBJ whole genome shotgun (WGS) entry which is preliminary data.</text>
</comment>
<evidence type="ECO:0000259" key="7">
    <source>
        <dbReference type="PROSITE" id="PS50966"/>
    </source>
</evidence>
<evidence type="ECO:0000256" key="5">
    <source>
        <dbReference type="PROSITE-ProRule" id="PRU00325"/>
    </source>
</evidence>
<name>A0A834WDW3_9FABA</name>
<comment type="function">
    <text evidence="6">Putative transcription activator involved in regulating light control of development.</text>
</comment>
<dbReference type="EMBL" id="JAAIUW010000009">
    <property type="protein sequence ID" value="KAF7815676.1"/>
    <property type="molecule type" value="Genomic_DNA"/>
</dbReference>
<proteinExistence type="inferred from homology"/>
<dbReference type="OrthoDB" id="1672286at2759"/>
<evidence type="ECO:0000256" key="4">
    <source>
        <dbReference type="ARBA" id="ARBA00022833"/>
    </source>
</evidence>
<dbReference type="PROSITE" id="PS50966">
    <property type="entry name" value="ZF_SWIM"/>
    <property type="match status" value="1"/>
</dbReference>
<accession>A0A834WDW3</accession>
<evidence type="ECO:0000256" key="3">
    <source>
        <dbReference type="ARBA" id="ARBA00022771"/>
    </source>
</evidence>
<dbReference type="PANTHER" id="PTHR31669:SF251">
    <property type="entry name" value="PROTEIN FAR1-RELATED SEQUENCE"/>
    <property type="match status" value="1"/>
</dbReference>
<dbReference type="InterPro" id="IPR031052">
    <property type="entry name" value="FHY3/FAR1"/>
</dbReference>
<evidence type="ECO:0000256" key="1">
    <source>
        <dbReference type="ARBA" id="ARBA00005889"/>
    </source>
</evidence>
<dbReference type="PANTHER" id="PTHR31669">
    <property type="entry name" value="PROTEIN FAR1-RELATED SEQUENCE 10-RELATED"/>
    <property type="match status" value="1"/>
</dbReference>
<dbReference type="AlphaFoldDB" id="A0A834WDW3"/>
<comment type="subcellular location">
    <subcellularLocation>
        <location evidence="6">Nucleus</location>
    </subcellularLocation>
</comment>
<dbReference type="InterPro" id="IPR007527">
    <property type="entry name" value="Znf_SWIM"/>
</dbReference>
<dbReference type="Pfam" id="PF04434">
    <property type="entry name" value="SWIM"/>
    <property type="match status" value="1"/>
</dbReference>
<dbReference type="SMART" id="SM00575">
    <property type="entry name" value="ZnF_PMZ"/>
    <property type="match status" value="1"/>
</dbReference>